<evidence type="ECO:0000313" key="2">
    <source>
        <dbReference type="Proteomes" id="UP000823614"/>
    </source>
</evidence>
<dbReference type="Proteomes" id="UP000823614">
    <property type="component" value="Unassembled WGS sequence"/>
</dbReference>
<sequence>MMNFVEELEKLQEGKISELKVQPKNFMDFQAALQNCDFRQHIVGEAERGGHITYRYK</sequence>
<evidence type="ECO:0000313" key="1">
    <source>
        <dbReference type="EMBL" id="MBO8441492.1"/>
    </source>
</evidence>
<proteinExistence type="predicted"/>
<name>A0A9D9E4Y8_9LACO</name>
<dbReference type="EMBL" id="JADIMP010000055">
    <property type="protein sequence ID" value="MBO8441492.1"/>
    <property type="molecule type" value="Genomic_DNA"/>
</dbReference>
<comment type="caution">
    <text evidence="1">The sequence shown here is derived from an EMBL/GenBank/DDBJ whole genome shotgun (WGS) entry which is preliminary data.</text>
</comment>
<reference evidence="1" key="1">
    <citation type="submission" date="2020-10" db="EMBL/GenBank/DDBJ databases">
        <authorList>
            <person name="Gilroy R."/>
        </authorList>
    </citation>
    <scope>NUCLEOTIDE SEQUENCE</scope>
    <source>
        <strain evidence="1">C6-149</strain>
    </source>
</reference>
<accession>A0A9D9E4Y8</accession>
<dbReference type="AlphaFoldDB" id="A0A9D9E4Y8"/>
<organism evidence="1 2">
    <name type="scientific">Candidatus Gallilactobacillus intestinavium</name>
    <dbReference type="NCBI Taxonomy" id="2840838"/>
    <lineage>
        <taxon>Bacteria</taxon>
        <taxon>Bacillati</taxon>
        <taxon>Bacillota</taxon>
        <taxon>Bacilli</taxon>
        <taxon>Lactobacillales</taxon>
        <taxon>Lactobacillaceae</taxon>
        <taxon>Lactobacillaceae incertae sedis</taxon>
        <taxon>Candidatus Gallilactobacillus</taxon>
    </lineage>
</organism>
<gene>
    <name evidence="1" type="ORF">IAA89_03480</name>
</gene>
<protein>
    <submittedName>
        <fullName evidence="1">Uncharacterized protein</fullName>
    </submittedName>
</protein>
<reference evidence="1" key="2">
    <citation type="journal article" date="2021" name="PeerJ">
        <title>Extensive microbial diversity within the chicken gut microbiome revealed by metagenomics and culture.</title>
        <authorList>
            <person name="Gilroy R."/>
            <person name="Ravi A."/>
            <person name="Getino M."/>
            <person name="Pursley I."/>
            <person name="Horton D.L."/>
            <person name="Alikhan N.F."/>
            <person name="Baker D."/>
            <person name="Gharbi K."/>
            <person name="Hall N."/>
            <person name="Watson M."/>
            <person name="Adriaenssens E.M."/>
            <person name="Foster-Nyarko E."/>
            <person name="Jarju S."/>
            <person name="Secka A."/>
            <person name="Antonio M."/>
            <person name="Oren A."/>
            <person name="Chaudhuri R.R."/>
            <person name="La Ragione R."/>
            <person name="Hildebrand F."/>
            <person name="Pallen M.J."/>
        </authorList>
    </citation>
    <scope>NUCLEOTIDE SEQUENCE</scope>
    <source>
        <strain evidence="1">C6-149</strain>
    </source>
</reference>